<feature type="region of interest" description="Disordered" evidence="1">
    <location>
        <begin position="18"/>
        <end position="38"/>
    </location>
</feature>
<organism evidence="2 3">
    <name type="scientific">Frankia canadensis</name>
    <dbReference type="NCBI Taxonomy" id="1836972"/>
    <lineage>
        <taxon>Bacteria</taxon>
        <taxon>Bacillati</taxon>
        <taxon>Actinomycetota</taxon>
        <taxon>Actinomycetes</taxon>
        <taxon>Frankiales</taxon>
        <taxon>Frankiaceae</taxon>
        <taxon>Frankia</taxon>
    </lineage>
</organism>
<name>A0A2I2L037_9ACTN</name>
<keyword evidence="3" id="KW-1185">Reference proteome</keyword>
<gene>
    <name evidence="2" type="ORF">FRACA_650020</name>
</gene>
<dbReference type="AlphaFoldDB" id="A0A2I2L037"/>
<dbReference type="EMBL" id="FZMO01000531">
    <property type="protein sequence ID" value="SNQ51257.1"/>
    <property type="molecule type" value="Genomic_DNA"/>
</dbReference>
<feature type="compositionally biased region" description="Low complexity" evidence="1">
    <location>
        <begin position="18"/>
        <end position="30"/>
    </location>
</feature>
<accession>A0A2I2L037</accession>
<sequence length="92" mass="9544">MTVVGSWHGWLGSDVAGGVSRWRGSGRSSRATVGGRAGHTRPVGLMVVVMRERGTVRSDRAGWGVRVVKPGSTGTFGWGRCHGHGMSGGGGR</sequence>
<proteinExistence type="predicted"/>
<evidence type="ECO:0000313" key="3">
    <source>
        <dbReference type="Proteomes" id="UP000234331"/>
    </source>
</evidence>
<evidence type="ECO:0000313" key="2">
    <source>
        <dbReference type="EMBL" id="SNQ51257.1"/>
    </source>
</evidence>
<dbReference type="Proteomes" id="UP000234331">
    <property type="component" value="Unassembled WGS sequence"/>
</dbReference>
<reference evidence="2 3" key="1">
    <citation type="submission" date="2017-06" db="EMBL/GenBank/DDBJ databases">
        <authorList>
            <person name="Kim H.J."/>
            <person name="Triplett B.A."/>
        </authorList>
    </citation>
    <scope>NUCLEOTIDE SEQUENCE [LARGE SCALE GENOMIC DNA]</scope>
    <source>
        <strain evidence="2">FRACA_ARgP5</strain>
    </source>
</reference>
<protein>
    <submittedName>
        <fullName evidence="2">Uncharacterized protein</fullName>
    </submittedName>
</protein>
<evidence type="ECO:0000256" key="1">
    <source>
        <dbReference type="SAM" id="MobiDB-lite"/>
    </source>
</evidence>